<dbReference type="EMBL" id="CP034437">
    <property type="protein sequence ID" value="AZN40301.1"/>
    <property type="molecule type" value="Genomic_DNA"/>
</dbReference>
<evidence type="ECO:0000313" key="6">
    <source>
        <dbReference type="Proteomes" id="UP000272528"/>
    </source>
</evidence>
<accession>A0A3Q8X708</accession>
<dbReference type="InterPro" id="IPR020449">
    <property type="entry name" value="Tscrpt_reg_AraC-type_HTH"/>
</dbReference>
<keyword evidence="6" id="KW-1185">Reference proteome</keyword>
<sequence length="304" mass="36083">MKIYEDRDFFPKPSYPFFIDKYTIRKGEVIPMHSHSFYELVFVVEGHAWHEFKGETRELQEGDVFIVDPRTAHRYRGREDGVTVVYNVMFQLSLLDRELSSLSEIDAFVDFFYLAPFLRRSPHQSPYLNMQGRIRVALEGKLQTISYEDERKAPGYELMVRSQLIEFFVVLSRYMLEHRKGPERERVEEKEWLTWVTTLLAEFYNQPISLNQFSRMCAMSPSAFAQKFKQRTGKSFLQYKRELQMAEACRLLRNTGWSIVQVAGETGYDDLSHFYRIFRRQAGCTPLQYRNHQEEQEARSSTAH</sequence>
<keyword evidence="2" id="KW-0238">DNA-binding</keyword>
<dbReference type="Pfam" id="PF12833">
    <property type="entry name" value="HTH_18"/>
    <property type="match status" value="1"/>
</dbReference>
<dbReference type="GO" id="GO:0043565">
    <property type="term" value="F:sequence-specific DNA binding"/>
    <property type="evidence" value="ECO:0007669"/>
    <property type="project" value="InterPro"/>
</dbReference>
<keyword evidence="3" id="KW-0804">Transcription</keyword>
<dbReference type="SUPFAM" id="SSF51215">
    <property type="entry name" value="Regulatory protein AraC"/>
    <property type="match status" value="1"/>
</dbReference>
<dbReference type="InterPro" id="IPR014710">
    <property type="entry name" value="RmlC-like_jellyroll"/>
</dbReference>
<dbReference type="PROSITE" id="PS01124">
    <property type="entry name" value="HTH_ARAC_FAMILY_2"/>
    <property type="match status" value="1"/>
</dbReference>
<dbReference type="PANTHER" id="PTHR43280">
    <property type="entry name" value="ARAC-FAMILY TRANSCRIPTIONAL REGULATOR"/>
    <property type="match status" value="1"/>
</dbReference>
<name>A0A3Q8X708_9BACL</name>
<organism evidence="5 6">
    <name type="scientific">Paenibacillus albus</name>
    <dbReference type="NCBI Taxonomy" id="2495582"/>
    <lineage>
        <taxon>Bacteria</taxon>
        <taxon>Bacillati</taxon>
        <taxon>Bacillota</taxon>
        <taxon>Bacilli</taxon>
        <taxon>Bacillales</taxon>
        <taxon>Paenibacillaceae</taxon>
        <taxon>Paenibacillus</taxon>
    </lineage>
</organism>
<reference evidence="6" key="1">
    <citation type="submission" date="2018-12" db="EMBL/GenBank/DDBJ databases">
        <title>Genome sequence of Peanibacillus sp.</title>
        <authorList>
            <person name="Subramani G."/>
            <person name="Srinivasan S."/>
            <person name="Kim M.K."/>
        </authorList>
    </citation>
    <scope>NUCLEOTIDE SEQUENCE [LARGE SCALE GENOMIC DNA]</scope>
    <source>
        <strain evidence="6">18JY67-1</strain>
    </source>
</reference>
<dbReference type="Gene3D" id="1.10.10.60">
    <property type="entry name" value="Homeodomain-like"/>
    <property type="match status" value="2"/>
</dbReference>
<feature type="domain" description="HTH araC/xylS-type" evidence="4">
    <location>
        <begin position="194"/>
        <end position="292"/>
    </location>
</feature>
<dbReference type="Proteomes" id="UP000272528">
    <property type="component" value="Chromosome"/>
</dbReference>
<dbReference type="GO" id="GO:0003700">
    <property type="term" value="F:DNA-binding transcription factor activity"/>
    <property type="evidence" value="ECO:0007669"/>
    <property type="project" value="InterPro"/>
</dbReference>
<dbReference type="InterPro" id="IPR009057">
    <property type="entry name" value="Homeodomain-like_sf"/>
</dbReference>
<evidence type="ECO:0000259" key="4">
    <source>
        <dbReference type="PROSITE" id="PS01124"/>
    </source>
</evidence>
<dbReference type="KEGG" id="palb:EJC50_12090"/>
<dbReference type="Pfam" id="PF02311">
    <property type="entry name" value="AraC_binding"/>
    <property type="match status" value="1"/>
</dbReference>
<dbReference type="RefSeq" id="WP_126015532.1">
    <property type="nucleotide sequence ID" value="NZ_CP034437.1"/>
</dbReference>
<evidence type="ECO:0000256" key="3">
    <source>
        <dbReference type="ARBA" id="ARBA00023163"/>
    </source>
</evidence>
<evidence type="ECO:0000256" key="2">
    <source>
        <dbReference type="ARBA" id="ARBA00023125"/>
    </source>
</evidence>
<dbReference type="OrthoDB" id="368621at2"/>
<dbReference type="SMART" id="SM00342">
    <property type="entry name" value="HTH_ARAC"/>
    <property type="match status" value="1"/>
</dbReference>
<proteinExistence type="predicted"/>
<evidence type="ECO:0000313" key="5">
    <source>
        <dbReference type="EMBL" id="AZN40301.1"/>
    </source>
</evidence>
<dbReference type="PANTHER" id="PTHR43280:SF28">
    <property type="entry name" value="HTH-TYPE TRANSCRIPTIONAL ACTIVATOR RHAS"/>
    <property type="match status" value="1"/>
</dbReference>
<dbReference type="Gene3D" id="2.60.120.10">
    <property type="entry name" value="Jelly Rolls"/>
    <property type="match status" value="1"/>
</dbReference>
<dbReference type="InterPro" id="IPR018060">
    <property type="entry name" value="HTH_AraC"/>
</dbReference>
<dbReference type="AlphaFoldDB" id="A0A3Q8X708"/>
<gene>
    <name evidence="5" type="ORF">EJC50_12090</name>
</gene>
<dbReference type="SUPFAM" id="SSF46689">
    <property type="entry name" value="Homeodomain-like"/>
    <property type="match status" value="2"/>
</dbReference>
<dbReference type="InterPro" id="IPR003313">
    <property type="entry name" value="AraC-bd"/>
</dbReference>
<keyword evidence="1" id="KW-0805">Transcription regulation</keyword>
<evidence type="ECO:0000256" key="1">
    <source>
        <dbReference type="ARBA" id="ARBA00023015"/>
    </source>
</evidence>
<dbReference type="InterPro" id="IPR037923">
    <property type="entry name" value="HTH-like"/>
</dbReference>
<protein>
    <submittedName>
        <fullName evidence="5">Helix-turn-helix domain-containing protein</fullName>
    </submittedName>
</protein>
<dbReference type="PRINTS" id="PR00032">
    <property type="entry name" value="HTHARAC"/>
</dbReference>